<dbReference type="CDD" id="cd03443">
    <property type="entry name" value="PaaI_thioesterase"/>
    <property type="match status" value="1"/>
</dbReference>
<dbReference type="EMBL" id="VCQU01000006">
    <property type="protein sequence ID" value="NMN97028.1"/>
    <property type="molecule type" value="Genomic_DNA"/>
</dbReference>
<dbReference type="PANTHER" id="PTHR21660:SF1">
    <property type="entry name" value="ACYL-COENZYME A THIOESTERASE 13"/>
    <property type="match status" value="1"/>
</dbReference>
<dbReference type="Proteomes" id="UP000535543">
    <property type="component" value="Unassembled WGS sequence"/>
</dbReference>
<comment type="caution">
    <text evidence="4">The sequence shown here is derived from an EMBL/GenBank/DDBJ whole genome shotgun (WGS) entry which is preliminary data.</text>
</comment>
<reference evidence="4 5" key="2">
    <citation type="submission" date="2020-06" db="EMBL/GenBank/DDBJ databases">
        <title>Antribacter stalactiti gen. nov., sp. nov., a new member of the family Nacardiaceae isolated from a cave.</title>
        <authorList>
            <person name="Kim I.S."/>
        </authorList>
    </citation>
    <scope>NUCLEOTIDE SEQUENCE [LARGE SCALE GENOMIC DNA]</scope>
    <source>
        <strain evidence="4 5">YC2-7</strain>
    </source>
</reference>
<organism evidence="4 5">
    <name type="scientific">Antrihabitans stalactiti</name>
    <dbReference type="NCBI Taxonomy" id="2584121"/>
    <lineage>
        <taxon>Bacteria</taxon>
        <taxon>Bacillati</taxon>
        <taxon>Actinomycetota</taxon>
        <taxon>Actinomycetes</taxon>
        <taxon>Mycobacteriales</taxon>
        <taxon>Nocardiaceae</taxon>
        <taxon>Antrihabitans</taxon>
    </lineage>
</organism>
<dbReference type="Gene3D" id="3.10.129.10">
    <property type="entry name" value="Hotdog Thioesterase"/>
    <property type="match status" value="1"/>
</dbReference>
<dbReference type="Pfam" id="PF03061">
    <property type="entry name" value="4HBT"/>
    <property type="match status" value="1"/>
</dbReference>
<dbReference type="InterPro" id="IPR039298">
    <property type="entry name" value="ACOT13"/>
</dbReference>
<dbReference type="SUPFAM" id="SSF54637">
    <property type="entry name" value="Thioesterase/thiol ester dehydrase-isomerase"/>
    <property type="match status" value="1"/>
</dbReference>
<evidence type="ECO:0000313" key="4">
    <source>
        <dbReference type="EMBL" id="NMN97028.1"/>
    </source>
</evidence>
<evidence type="ECO:0000259" key="3">
    <source>
        <dbReference type="Pfam" id="PF03061"/>
    </source>
</evidence>
<gene>
    <name evidence="4" type="ORF">FGL95_18470</name>
</gene>
<dbReference type="InterPro" id="IPR029069">
    <property type="entry name" value="HotDog_dom_sf"/>
</dbReference>
<feature type="domain" description="Thioesterase" evidence="3">
    <location>
        <begin position="83"/>
        <end position="160"/>
    </location>
</feature>
<comment type="similarity">
    <text evidence="1">Belongs to the thioesterase PaaI family.</text>
</comment>
<accession>A0A848KH21</accession>
<evidence type="ECO:0000313" key="5">
    <source>
        <dbReference type="Proteomes" id="UP000535543"/>
    </source>
</evidence>
<evidence type="ECO:0000256" key="1">
    <source>
        <dbReference type="ARBA" id="ARBA00008324"/>
    </source>
</evidence>
<dbReference type="NCBIfam" id="TIGR00369">
    <property type="entry name" value="unchar_dom_1"/>
    <property type="match status" value="1"/>
</dbReference>
<keyword evidence="2" id="KW-0378">Hydrolase</keyword>
<dbReference type="RefSeq" id="WP_169589535.1">
    <property type="nucleotide sequence ID" value="NZ_VCQU01000006.1"/>
</dbReference>
<dbReference type="AlphaFoldDB" id="A0A848KH21"/>
<reference evidence="4 5" key="1">
    <citation type="submission" date="2019-05" db="EMBL/GenBank/DDBJ databases">
        <authorList>
            <person name="Lee S.D."/>
        </authorList>
    </citation>
    <scope>NUCLEOTIDE SEQUENCE [LARGE SCALE GENOMIC DNA]</scope>
    <source>
        <strain evidence="4 5">YC2-7</strain>
    </source>
</reference>
<proteinExistence type="inferred from homology"/>
<dbReference type="InterPro" id="IPR006683">
    <property type="entry name" value="Thioestr_dom"/>
</dbReference>
<dbReference type="InterPro" id="IPR003736">
    <property type="entry name" value="PAAI_dom"/>
</dbReference>
<protein>
    <submittedName>
        <fullName evidence="4">PaaI family thioesterase</fullName>
    </submittedName>
</protein>
<sequence>MTTSPSLETWGAERSRTVTWNDPMPTIAAGLTMSGLDYLTAMLDGRLPASPIGRLVGIEGVSVSRGDVVFRCVPDESAYNPVGLIHGGLISTLLDSATASAVHSTLDAGVAFTTLELKVSFMRPVHAGQVLLAHGWVTKPGSRVSFAEADIRDADDRLVATASSTLLIQRVQ</sequence>
<keyword evidence="5" id="KW-1185">Reference proteome</keyword>
<dbReference type="GO" id="GO:0047617">
    <property type="term" value="F:fatty acyl-CoA hydrolase activity"/>
    <property type="evidence" value="ECO:0007669"/>
    <property type="project" value="InterPro"/>
</dbReference>
<evidence type="ECO:0000256" key="2">
    <source>
        <dbReference type="ARBA" id="ARBA00022801"/>
    </source>
</evidence>
<dbReference type="PANTHER" id="PTHR21660">
    <property type="entry name" value="THIOESTERASE SUPERFAMILY MEMBER-RELATED"/>
    <property type="match status" value="1"/>
</dbReference>
<name>A0A848KH21_9NOCA</name>